<evidence type="ECO:0008006" key="4">
    <source>
        <dbReference type="Google" id="ProtNLM"/>
    </source>
</evidence>
<proteinExistence type="predicted"/>
<protein>
    <recommendedName>
        <fullName evidence="4">EGF-like domain-containing protein</fullName>
    </recommendedName>
</protein>
<sequence length="186" mass="20508">MLLILALFVTTSLASCTFPLPAQKRDAQYDSADPIDVTYETIPDIDTPFGPIDLPPEFLPSAWSPSSNLGSPYPDDPIDDGGRSQMIDNEVPFWHICSNSNLDCAMCPRDARCKIPQFPEIGDEPGPPPPLLVFDDDILPEDDGQQDCPLQKCDEEIMRCGSNARCTRGFCVCDLGMKGTFGYREN</sequence>
<keyword evidence="1" id="KW-0732">Signal</keyword>
<keyword evidence="3" id="KW-1185">Reference proteome</keyword>
<organism evidence="2 3">
    <name type="scientific">Ophiobolus disseminans</name>
    <dbReference type="NCBI Taxonomy" id="1469910"/>
    <lineage>
        <taxon>Eukaryota</taxon>
        <taxon>Fungi</taxon>
        <taxon>Dikarya</taxon>
        <taxon>Ascomycota</taxon>
        <taxon>Pezizomycotina</taxon>
        <taxon>Dothideomycetes</taxon>
        <taxon>Pleosporomycetidae</taxon>
        <taxon>Pleosporales</taxon>
        <taxon>Pleosporineae</taxon>
        <taxon>Phaeosphaeriaceae</taxon>
        <taxon>Ophiobolus</taxon>
    </lineage>
</organism>
<dbReference type="OrthoDB" id="3783900at2759"/>
<name>A0A6A7AJF9_9PLEO</name>
<dbReference type="EMBL" id="MU006216">
    <property type="protein sequence ID" value="KAF2833356.1"/>
    <property type="molecule type" value="Genomic_DNA"/>
</dbReference>
<evidence type="ECO:0000256" key="1">
    <source>
        <dbReference type="SAM" id="SignalP"/>
    </source>
</evidence>
<reference evidence="2" key="1">
    <citation type="journal article" date="2020" name="Stud. Mycol.">
        <title>101 Dothideomycetes genomes: a test case for predicting lifestyles and emergence of pathogens.</title>
        <authorList>
            <person name="Haridas S."/>
            <person name="Albert R."/>
            <person name="Binder M."/>
            <person name="Bloem J."/>
            <person name="Labutti K."/>
            <person name="Salamov A."/>
            <person name="Andreopoulos B."/>
            <person name="Baker S."/>
            <person name="Barry K."/>
            <person name="Bills G."/>
            <person name="Bluhm B."/>
            <person name="Cannon C."/>
            <person name="Castanera R."/>
            <person name="Culley D."/>
            <person name="Daum C."/>
            <person name="Ezra D."/>
            <person name="Gonzalez J."/>
            <person name="Henrissat B."/>
            <person name="Kuo A."/>
            <person name="Liang C."/>
            <person name="Lipzen A."/>
            <person name="Lutzoni F."/>
            <person name="Magnuson J."/>
            <person name="Mondo S."/>
            <person name="Nolan M."/>
            <person name="Ohm R."/>
            <person name="Pangilinan J."/>
            <person name="Park H.-J."/>
            <person name="Ramirez L."/>
            <person name="Alfaro M."/>
            <person name="Sun H."/>
            <person name="Tritt A."/>
            <person name="Yoshinaga Y."/>
            <person name="Zwiers L.-H."/>
            <person name="Turgeon B."/>
            <person name="Goodwin S."/>
            <person name="Spatafora J."/>
            <person name="Crous P."/>
            <person name="Grigoriev I."/>
        </authorList>
    </citation>
    <scope>NUCLEOTIDE SEQUENCE</scope>
    <source>
        <strain evidence="2">CBS 113818</strain>
    </source>
</reference>
<dbReference type="Proteomes" id="UP000799424">
    <property type="component" value="Unassembled WGS sequence"/>
</dbReference>
<evidence type="ECO:0000313" key="2">
    <source>
        <dbReference type="EMBL" id="KAF2833356.1"/>
    </source>
</evidence>
<evidence type="ECO:0000313" key="3">
    <source>
        <dbReference type="Proteomes" id="UP000799424"/>
    </source>
</evidence>
<gene>
    <name evidence="2" type="ORF">CC86DRAFT_399983</name>
</gene>
<accession>A0A6A7AJF9</accession>
<dbReference type="AlphaFoldDB" id="A0A6A7AJF9"/>
<feature type="chain" id="PRO_5025640697" description="EGF-like domain-containing protein" evidence="1">
    <location>
        <begin position="17"/>
        <end position="186"/>
    </location>
</feature>
<feature type="signal peptide" evidence="1">
    <location>
        <begin position="1"/>
        <end position="16"/>
    </location>
</feature>